<dbReference type="EMBL" id="JAYMYQ010000005">
    <property type="protein sequence ID" value="KAK7327817.1"/>
    <property type="molecule type" value="Genomic_DNA"/>
</dbReference>
<feature type="compositionally biased region" description="Low complexity" evidence="1">
    <location>
        <begin position="13"/>
        <end position="26"/>
    </location>
</feature>
<comment type="caution">
    <text evidence="3">The sequence shown here is derived from an EMBL/GenBank/DDBJ whole genome shotgun (WGS) entry which is preliminary data.</text>
</comment>
<dbReference type="Proteomes" id="UP001367508">
    <property type="component" value="Unassembled WGS sequence"/>
</dbReference>
<evidence type="ECO:0000313" key="4">
    <source>
        <dbReference type="Proteomes" id="UP001367508"/>
    </source>
</evidence>
<organism evidence="3 4">
    <name type="scientific">Canavalia gladiata</name>
    <name type="common">Sword bean</name>
    <name type="synonym">Dolichos gladiatus</name>
    <dbReference type="NCBI Taxonomy" id="3824"/>
    <lineage>
        <taxon>Eukaryota</taxon>
        <taxon>Viridiplantae</taxon>
        <taxon>Streptophyta</taxon>
        <taxon>Embryophyta</taxon>
        <taxon>Tracheophyta</taxon>
        <taxon>Spermatophyta</taxon>
        <taxon>Magnoliopsida</taxon>
        <taxon>eudicotyledons</taxon>
        <taxon>Gunneridae</taxon>
        <taxon>Pentapetalae</taxon>
        <taxon>rosids</taxon>
        <taxon>fabids</taxon>
        <taxon>Fabales</taxon>
        <taxon>Fabaceae</taxon>
        <taxon>Papilionoideae</taxon>
        <taxon>50 kb inversion clade</taxon>
        <taxon>NPAAA clade</taxon>
        <taxon>indigoferoid/millettioid clade</taxon>
        <taxon>Phaseoleae</taxon>
        <taxon>Canavalia</taxon>
    </lineage>
</organism>
<dbReference type="Pfam" id="PF02263">
    <property type="entry name" value="GBP"/>
    <property type="match status" value="1"/>
</dbReference>
<dbReference type="Gene3D" id="3.40.50.300">
    <property type="entry name" value="P-loop containing nucleotide triphosphate hydrolases"/>
    <property type="match status" value="1"/>
</dbReference>
<dbReference type="PANTHER" id="PTHR10751">
    <property type="entry name" value="GUANYLATE BINDING PROTEIN"/>
    <property type="match status" value="1"/>
</dbReference>
<dbReference type="SUPFAM" id="SSF52540">
    <property type="entry name" value="P-loop containing nucleoside triphosphate hydrolases"/>
    <property type="match status" value="1"/>
</dbReference>
<evidence type="ECO:0000256" key="1">
    <source>
        <dbReference type="SAM" id="MobiDB-lite"/>
    </source>
</evidence>
<dbReference type="AlphaFoldDB" id="A0AAN9L475"/>
<dbReference type="GO" id="GO:0003924">
    <property type="term" value="F:GTPase activity"/>
    <property type="evidence" value="ECO:0007669"/>
    <property type="project" value="InterPro"/>
</dbReference>
<feature type="domain" description="Guanylate-binding protein N-terminal" evidence="2">
    <location>
        <begin position="42"/>
        <end position="82"/>
    </location>
</feature>
<gene>
    <name evidence="3" type="ORF">VNO77_21908</name>
</gene>
<accession>A0AAN9L475</accession>
<evidence type="ECO:0000259" key="2">
    <source>
        <dbReference type="Pfam" id="PF02263"/>
    </source>
</evidence>
<dbReference type="InterPro" id="IPR027417">
    <property type="entry name" value="P-loop_NTPase"/>
</dbReference>
<dbReference type="InterPro" id="IPR015894">
    <property type="entry name" value="Guanylate-bd_N"/>
</dbReference>
<protein>
    <recommendedName>
        <fullName evidence="2">Guanylate-binding protein N-terminal domain-containing protein</fullName>
    </recommendedName>
</protein>
<evidence type="ECO:0000313" key="3">
    <source>
        <dbReference type="EMBL" id="KAK7327817.1"/>
    </source>
</evidence>
<dbReference type="GO" id="GO:0005525">
    <property type="term" value="F:GTP binding"/>
    <property type="evidence" value="ECO:0007669"/>
    <property type="project" value="InterPro"/>
</dbReference>
<proteinExistence type="predicted"/>
<sequence>MMKFFNRGRDNPVDASTAASPSSSPVTDLARPIRLVYCDEKGRFRMDPEAVATLQLVKEPVGVVSVCGRARQGKSFILNQILILELFCSVLWCEREKVRTVFGCCLNSDIEVKARRFSQLLIFIFRSSIDWLQRVTKRIRTHHRPWTLRQWSSGKVLLGEPHSIIALEQGVDANQPKFMKKTQPGRQAMTRLPTPLAMSELATPPHMYDTQAVTACSSLIEADRAWT</sequence>
<feature type="region of interest" description="Disordered" evidence="1">
    <location>
        <begin position="1"/>
        <end position="26"/>
    </location>
</feature>
<keyword evidence="4" id="KW-1185">Reference proteome</keyword>
<reference evidence="3 4" key="1">
    <citation type="submission" date="2024-01" db="EMBL/GenBank/DDBJ databases">
        <title>The genomes of 5 underutilized Papilionoideae crops provide insights into root nodulation and disease resistanc.</title>
        <authorList>
            <person name="Jiang F."/>
        </authorList>
    </citation>
    <scope>NUCLEOTIDE SEQUENCE [LARGE SCALE GENOMIC DNA]</scope>
    <source>
        <strain evidence="3">LVBAO_FW01</strain>
        <tissue evidence="3">Leaves</tissue>
    </source>
</reference>
<name>A0AAN9L475_CANGL</name>